<gene>
    <name evidence="2" type="ORF">BJ875DRAFT_458993</name>
</gene>
<comment type="caution">
    <text evidence="2">The sequence shown here is derived from an EMBL/GenBank/DDBJ whole genome shotgun (WGS) entry which is preliminary data.</text>
</comment>
<reference evidence="2" key="1">
    <citation type="journal article" date="2021" name="IMA Fungus">
        <title>Genomic characterization of three marine fungi, including Emericellopsis atlantica sp. nov. with signatures of a generalist lifestyle and marine biomass degradation.</title>
        <authorList>
            <person name="Hagestad O.C."/>
            <person name="Hou L."/>
            <person name="Andersen J.H."/>
            <person name="Hansen E.H."/>
            <person name="Altermark B."/>
            <person name="Li C."/>
            <person name="Kuhnert E."/>
            <person name="Cox R.J."/>
            <person name="Crous P.W."/>
            <person name="Spatafora J.W."/>
            <person name="Lail K."/>
            <person name="Amirebrahimi M."/>
            <person name="Lipzen A."/>
            <person name="Pangilinan J."/>
            <person name="Andreopoulos W."/>
            <person name="Hayes R.D."/>
            <person name="Ng V."/>
            <person name="Grigoriev I.V."/>
            <person name="Jackson S.A."/>
            <person name="Sutton T.D.S."/>
            <person name="Dobson A.D.W."/>
            <person name="Rama T."/>
        </authorList>
    </citation>
    <scope>NUCLEOTIDE SEQUENCE</scope>
    <source>
        <strain evidence="2">TRa018bII</strain>
    </source>
</reference>
<protein>
    <recommendedName>
        <fullName evidence="4">F-box domain-containing protein</fullName>
    </recommendedName>
</protein>
<organism evidence="2 3">
    <name type="scientific">Amylocarpus encephaloides</name>
    <dbReference type="NCBI Taxonomy" id="45428"/>
    <lineage>
        <taxon>Eukaryota</taxon>
        <taxon>Fungi</taxon>
        <taxon>Dikarya</taxon>
        <taxon>Ascomycota</taxon>
        <taxon>Pezizomycotina</taxon>
        <taxon>Leotiomycetes</taxon>
        <taxon>Helotiales</taxon>
        <taxon>Helotiales incertae sedis</taxon>
        <taxon>Amylocarpus</taxon>
    </lineage>
</organism>
<evidence type="ECO:0000313" key="3">
    <source>
        <dbReference type="Proteomes" id="UP000824998"/>
    </source>
</evidence>
<accession>A0A9P8C6A6</accession>
<feature type="region of interest" description="Disordered" evidence="1">
    <location>
        <begin position="505"/>
        <end position="526"/>
    </location>
</feature>
<keyword evidence="3" id="KW-1185">Reference proteome</keyword>
<dbReference type="EMBL" id="MU251431">
    <property type="protein sequence ID" value="KAG9235454.1"/>
    <property type="molecule type" value="Genomic_DNA"/>
</dbReference>
<evidence type="ECO:0008006" key="4">
    <source>
        <dbReference type="Google" id="ProtNLM"/>
    </source>
</evidence>
<evidence type="ECO:0000313" key="2">
    <source>
        <dbReference type="EMBL" id="KAG9235454.1"/>
    </source>
</evidence>
<dbReference type="Proteomes" id="UP000824998">
    <property type="component" value="Unassembled WGS sequence"/>
</dbReference>
<name>A0A9P8C6A6_9HELO</name>
<proteinExistence type="predicted"/>
<evidence type="ECO:0000256" key="1">
    <source>
        <dbReference type="SAM" id="MobiDB-lite"/>
    </source>
</evidence>
<sequence length="526" mass="58615">METSANPTRVYQFRTRAPADDSHGEVSIEHGGSQKALVMPATIYVDPTNIQSIEEAVVGQDANLSDTLSSKSKSTAIAKIETLPNELLSNIFCYLDIEKPSELALHDEPTFELTQSETRDLKATANVSKRWRSLVIPVLFKNARFISLDPRPERPILNEQITPFLDFAKRHSLGKFITSFTLIILGKKVANTSDGEYRLTSFSTFWYTLFKVIDPLDLLIVAHAAALGALTSCYVFLEDAGNFDCPCHYLRLQRPPTSSIKSTSEIASDHEPSNVGEAWGSVASATDNTSASFSNNSGNTDLAGPSGDASSTSAKPSDDELLEPWELPRAASSTIFEIYPWTALLLNEGSFIIGDFLLRQAPSILADMVGAHEPEHRPFISPTIRDMSYIGIFPMERHFRAFAENLPRLDRLYVQLVPRNGILDMLSRMAKIQIEDLWMERNSCYALIMREIFKSPPSNNYKHLRVFESGDAADRDSWLMAVEFVKRSEVFNGWKIVGDGVFMRDLPPEPKDEGNGDMDSSLSVNQ</sequence>
<dbReference type="OrthoDB" id="5296720at2759"/>
<feature type="region of interest" description="Disordered" evidence="1">
    <location>
        <begin position="293"/>
        <end position="320"/>
    </location>
</feature>
<dbReference type="AlphaFoldDB" id="A0A9P8C6A6"/>
<dbReference type="Gene3D" id="1.20.1280.50">
    <property type="match status" value="1"/>
</dbReference>